<dbReference type="Pfam" id="PF00535">
    <property type="entry name" value="Glycos_transf_2"/>
    <property type="match status" value="1"/>
</dbReference>
<evidence type="ECO:0000313" key="7">
    <source>
        <dbReference type="Proteomes" id="UP000271925"/>
    </source>
</evidence>
<reference evidence="6 7" key="1">
    <citation type="submission" date="2018-11" db="EMBL/GenBank/DDBJ databases">
        <authorList>
            <person name="Zhou Z."/>
            <person name="Wang G."/>
        </authorList>
    </citation>
    <scope>NUCLEOTIDE SEQUENCE [LARGE SCALE GENOMIC DNA]</scope>
    <source>
        <strain evidence="6 7">KCTC52004</strain>
    </source>
</reference>
<feature type="transmembrane region" description="Helical" evidence="4">
    <location>
        <begin position="339"/>
        <end position="362"/>
    </location>
</feature>
<dbReference type="GO" id="GO:0016757">
    <property type="term" value="F:glycosyltransferase activity"/>
    <property type="evidence" value="ECO:0007669"/>
    <property type="project" value="UniProtKB-KW"/>
</dbReference>
<dbReference type="SUPFAM" id="SSF53448">
    <property type="entry name" value="Nucleotide-diphospho-sugar transferases"/>
    <property type="match status" value="1"/>
</dbReference>
<evidence type="ECO:0000256" key="4">
    <source>
        <dbReference type="SAM" id="Phobius"/>
    </source>
</evidence>
<sequence>MNLTSIIEILVAICILLVFYTYLGYGIVVWGMVVFKRFFVKHAAPVAGPAFAPEVTMVVPAFNEMAYIADKVSNCLNQDYPADKLHLMFVDDGSTDGTGEYLDQIVASSSRITVVRGGKRMGKIGAINNAMGKVHTPITIFSDANANLNLSAVSNMVRHYQDKKVGAVAGEKRILTSEADSAAGSGEGIYWKYESFLKKMDSELHSIVGADGALFSIRTELYETVATNTLLDDFIISLQIAGKGFRVIYEPDAYALESPSFSVGDEKKRKVRIAAGGFQAISRLSYLLNILKYGILSFQYISHRVLRWAVTPFCLPLIWLLNGIIFLSHSNVHSPTQTLVFWGGLLLAQTVFYAFAYMGYLLENRKMRWKIAFVPYYFVFMNWCVILGFIRYLKQNESGIWEKARRAV</sequence>
<dbReference type="Proteomes" id="UP000271925">
    <property type="component" value="Unassembled WGS sequence"/>
</dbReference>
<evidence type="ECO:0000256" key="3">
    <source>
        <dbReference type="ARBA" id="ARBA00022679"/>
    </source>
</evidence>
<dbReference type="InterPro" id="IPR001173">
    <property type="entry name" value="Glyco_trans_2-like"/>
</dbReference>
<protein>
    <submittedName>
        <fullName evidence="6">Glycosyltransferase family 2 protein</fullName>
    </submittedName>
</protein>
<dbReference type="PANTHER" id="PTHR43630:SF1">
    <property type="entry name" value="POLY-BETA-1,6-N-ACETYL-D-GLUCOSAMINE SYNTHASE"/>
    <property type="match status" value="1"/>
</dbReference>
<proteinExistence type="inferred from homology"/>
<name>A0A3P1BJQ4_9BACT</name>
<dbReference type="PANTHER" id="PTHR43630">
    <property type="entry name" value="POLY-BETA-1,6-N-ACETYL-D-GLUCOSAMINE SYNTHASE"/>
    <property type="match status" value="1"/>
</dbReference>
<keyword evidence="7" id="KW-1185">Reference proteome</keyword>
<dbReference type="OrthoDB" id="9766971at2"/>
<dbReference type="Gene3D" id="3.90.550.10">
    <property type="entry name" value="Spore Coat Polysaccharide Biosynthesis Protein SpsA, Chain A"/>
    <property type="match status" value="1"/>
</dbReference>
<accession>A0A3P1BJQ4</accession>
<dbReference type="CDD" id="cd06439">
    <property type="entry name" value="CESA_like_1"/>
    <property type="match status" value="1"/>
</dbReference>
<keyword evidence="3 6" id="KW-0808">Transferase</keyword>
<evidence type="ECO:0000256" key="2">
    <source>
        <dbReference type="ARBA" id="ARBA00022676"/>
    </source>
</evidence>
<evidence type="ECO:0000256" key="1">
    <source>
        <dbReference type="ARBA" id="ARBA00006739"/>
    </source>
</evidence>
<feature type="transmembrane region" description="Helical" evidence="4">
    <location>
        <begin position="6"/>
        <end position="35"/>
    </location>
</feature>
<feature type="domain" description="Glycosyltransferase 2-like" evidence="5">
    <location>
        <begin position="57"/>
        <end position="223"/>
    </location>
</feature>
<comment type="similarity">
    <text evidence="1">Belongs to the glycosyltransferase 2 family.</text>
</comment>
<keyword evidence="2" id="KW-0328">Glycosyltransferase</keyword>
<keyword evidence="4" id="KW-0472">Membrane</keyword>
<dbReference type="RefSeq" id="WP_124877694.1">
    <property type="nucleotide sequence ID" value="NZ_RQJO01000010.1"/>
</dbReference>
<feature type="transmembrane region" description="Helical" evidence="4">
    <location>
        <begin position="374"/>
        <end position="393"/>
    </location>
</feature>
<keyword evidence="4" id="KW-1133">Transmembrane helix</keyword>
<evidence type="ECO:0000313" key="6">
    <source>
        <dbReference type="EMBL" id="RRB01232.1"/>
    </source>
</evidence>
<comment type="caution">
    <text evidence="6">The sequence shown here is derived from an EMBL/GenBank/DDBJ whole genome shotgun (WGS) entry which is preliminary data.</text>
</comment>
<dbReference type="AlphaFoldDB" id="A0A3P1BJQ4"/>
<dbReference type="EMBL" id="RQJO01000010">
    <property type="protein sequence ID" value="RRB01232.1"/>
    <property type="molecule type" value="Genomic_DNA"/>
</dbReference>
<feature type="transmembrane region" description="Helical" evidence="4">
    <location>
        <begin position="305"/>
        <end position="327"/>
    </location>
</feature>
<keyword evidence="4" id="KW-0812">Transmembrane</keyword>
<dbReference type="InterPro" id="IPR029044">
    <property type="entry name" value="Nucleotide-diphossugar_trans"/>
</dbReference>
<organism evidence="6 7">
    <name type="scientific">Larkinella rosea</name>
    <dbReference type="NCBI Taxonomy" id="2025312"/>
    <lineage>
        <taxon>Bacteria</taxon>
        <taxon>Pseudomonadati</taxon>
        <taxon>Bacteroidota</taxon>
        <taxon>Cytophagia</taxon>
        <taxon>Cytophagales</taxon>
        <taxon>Spirosomataceae</taxon>
        <taxon>Larkinella</taxon>
    </lineage>
</organism>
<gene>
    <name evidence="6" type="ORF">EHT25_23975</name>
</gene>
<evidence type="ECO:0000259" key="5">
    <source>
        <dbReference type="Pfam" id="PF00535"/>
    </source>
</evidence>